<organism evidence="2 3">
    <name type="scientific">Cystoisospora suis</name>
    <dbReference type="NCBI Taxonomy" id="483139"/>
    <lineage>
        <taxon>Eukaryota</taxon>
        <taxon>Sar</taxon>
        <taxon>Alveolata</taxon>
        <taxon>Apicomplexa</taxon>
        <taxon>Conoidasida</taxon>
        <taxon>Coccidia</taxon>
        <taxon>Eucoccidiorida</taxon>
        <taxon>Eimeriorina</taxon>
        <taxon>Sarcocystidae</taxon>
        <taxon>Cystoisospora</taxon>
    </lineage>
</organism>
<evidence type="ECO:0000313" key="3">
    <source>
        <dbReference type="Proteomes" id="UP000221165"/>
    </source>
</evidence>
<accession>A0A2C6KEM2</accession>
<dbReference type="RefSeq" id="XP_067916558.1">
    <property type="nucleotide sequence ID" value="XM_068071466.1"/>
</dbReference>
<gene>
    <name evidence="2" type="ORF">CSUI_011367</name>
</gene>
<sequence length="220" mass="25208">MTSSLSSELWRSSCSHLDASFRQLLSLSLPSIEVLAFLSSQDLSRRQRRSVRQRRAIQSFFSSEREKENVSSRQQRRGGEEEEEKKKMTGDVDRRKDELKVNEEEKKKNLERKKKKTDQTDGGIEKTLEKLQEHQIQLIDAAPILSSLFHTFLRRCDYVASAGALLSPLSTGQRQGLLSSLSLIRGVYIHLFYRNLEKCLCTLFSPDAVQAVKSFLLLLS</sequence>
<comment type="caution">
    <text evidence="2">The sequence shown here is derived from an EMBL/GenBank/DDBJ whole genome shotgun (WGS) entry which is preliminary data.</text>
</comment>
<dbReference type="VEuPathDB" id="ToxoDB:CSUI_011367"/>
<name>A0A2C6KEM2_9APIC</name>
<evidence type="ECO:0000313" key="2">
    <source>
        <dbReference type="EMBL" id="PHJ14823.1"/>
    </source>
</evidence>
<feature type="non-terminal residue" evidence="2">
    <location>
        <position position="220"/>
    </location>
</feature>
<dbReference type="Proteomes" id="UP000221165">
    <property type="component" value="Unassembled WGS sequence"/>
</dbReference>
<protein>
    <submittedName>
        <fullName evidence="2">Uncharacterized protein</fullName>
    </submittedName>
</protein>
<feature type="compositionally biased region" description="Basic and acidic residues" evidence="1">
    <location>
        <begin position="84"/>
        <end position="108"/>
    </location>
</feature>
<proteinExistence type="predicted"/>
<feature type="region of interest" description="Disordered" evidence="1">
    <location>
        <begin position="62"/>
        <end position="121"/>
    </location>
</feature>
<evidence type="ECO:0000256" key="1">
    <source>
        <dbReference type="SAM" id="MobiDB-lite"/>
    </source>
</evidence>
<dbReference type="GeneID" id="94434677"/>
<reference evidence="2 3" key="1">
    <citation type="journal article" date="2017" name="Int. J. Parasitol.">
        <title>The genome of the protozoan parasite Cystoisospora suis and a reverse vaccinology approach to identify vaccine candidates.</title>
        <authorList>
            <person name="Palmieri N."/>
            <person name="Shrestha A."/>
            <person name="Ruttkowski B."/>
            <person name="Beck T."/>
            <person name="Vogl C."/>
            <person name="Tomley F."/>
            <person name="Blake D.P."/>
            <person name="Joachim A."/>
        </authorList>
    </citation>
    <scope>NUCLEOTIDE SEQUENCE [LARGE SCALE GENOMIC DNA]</scope>
    <source>
        <strain evidence="2 3">Wien I</strain>
    </source>
</reference>
<dbReference type="EMBL" id="MIGC01011055">
    <property type="protein sequence ID" value="PHJ14823.1"/>
    <property type="molecule type" value="Genomic_DNA"/>
</dbReference>
<keyword evidence="3" id="KW-1185">Reference proteome</keyword>
<dbReference type="AlphaFoldDB" id="A0A2C6KEM2"/>